<evidence type="ECO:0000313" key="2">
    <source>
        <dbReference type="Proteomes" id="UP000006718"/>
    </source>
</evidence>
<reference evidence="1" key="3">
    <citation type="submission" date="2025-08" db="UniProtKB">
        <authorList>
            <consortium name="Ensembl"/>
        </authorList>
    </citation>
    <scope>IDENTIFICATION</scope>
    <source>
        <strain evidence="1">17573</strain>
    </source>
</reference>
<dbReference type="InParanoid" id="A0A5F7ZZW1"/>
<dbReference type="Proteomes" id="UP000006718">
    <property type="component" value="Chromosome 17"/>
</dbReference>
<reference evidence="1" key="4">
    <citation type="submission" date="2025-09" db="UniProtKB">
        <authorList>
            <consortium name="Ensembl"/>
        </authorList>
    </citation>
    <scope>IDENTIFICATION</scope>
    <source>
        <strain evidence="1">17573</strain>
    </source>
</reference>
<proteinExistence type="predicted"/>
<sequence length="134" mass="14403">MAYSSPDLPGSSDPLASASQVAGTTDSCHYTWLIFEKLFVAMASCHVAQAGLNLLSSSHPSTSASQSVGITGMSHCTQTPALKMPLFTGNSSRIDKWDFIKIKTCYASRTQQTQYDRVKRGNPGRGGNTCKSYT</sequence>
<keyword evidence="2" id="KW-1185">Reference proteome</keyword>
<name>A0A5F7ZZW1_MACMU</name>
<dbReference type="AlphaFoldDB" id="A0A5F7ZZW1"/>
<dbReference type="GeneTree" id="ENSGT01120000271815"/>
<accession>A0A5F7ZZW1</accession>
<organism evidence="1 2">
    <name type="scientific">Macaca mulatta</name>
    <name type="common">Rhesus macaque</name>
    <dbReference type="NCBI Taxonomy" id="9544"/>
    <lineage>
        <taxon>Eukaryota</taxon>
        <taxon>Metazoa</taxon>
        <taxon>Chordata</taxon>
        <taxon>Craniata</taxon>
        <taxon>Vertebrata</taxon>
        <taxon>Euteleostomi</taxon>
        <taxon>Mammalia</taxon>
        <taxon>Eutheria</taxon>
        <taxon>Euarchontoglires</taxon>
        <taxon>Primates</taxon>
        <taxon>Haplorrhini</taxon>
        <taxon>Catarrhini</taxon>
        <taxon>Cercopithecidae</taxon>
        <taxon>Cercopithecinae</taxon>
        <taxon>Macaca</taxon>
    </lineage>
</organism>
<evidence type="ECO:0000313" key="1">
    <source>
        <dbReference type="Ensembl" id="ENSMMUP00000071205.1"/>
    </source>
</evidence>
<dbReference type="PANTHER" id="PTHR12138">
    <property type="entry name" value="PRIMATE-EXPANDED PROTEIN FAMILY"/>
    <property type="match status" value="1"/>
</dbReference>
<dbReference type="PANTHER" id="PTHR12138:SF152">
    <property type="entry name" value="C2H2-TYPE DOMAIN-CONTAINING PROTEIN"/>
    <property type="match status" value="1"/>
</dbReference>
<reference evidence="1" key="2">
    <citation type="submission" date="2019-01" db="EMBL/GenBank/DDBJ databases">
        <authorList>
            <person name="Graves T."/>
            <person name="Eichler E.E."/>
            <person name="Wilson R.K."/>
        </authorList>
    </citation>
    <scope>NUCLEOTIDE SEQUENCE [LARGE SCALE GENOMIC DNA]</scope>
    <source>
        <strain evidence="1">17573</strain>
    </source>
</reference>
<dbReference type="Ensembl" id="ENSMMUT00000086852.1">
    <property type="protein sequence ID" value="ENSMMUP00000071205.1"/>
    <property type="gene ID" value="ENSMMUG00000056946.1"/>
</dbReference>
<dbReference type="PRINTS" id="PR02045">
    <property type="entry name" value="F138DOMAIN"/>
</dbReference>
<reference evidence="2" key="1">
    <citation type="journal article" date="2007" name="Science">
        <title>Evolutionary and biomedical insights from the rhesus macaque genome.</title>
        <authorList>
            <person name="Gibbs R.A."/>
            <person name="Rogers J."/>
            <person name="Katze M.G."/>
            <person name="Bumgarner R."/>
            <person name="Weinstock G.M."/>
            <person name="Mardis E.R."/>
            <person name="Remington K.A."/>
            <person name="Strausberg R.L."/>
            <person name="Venter J.C."/>
            <person name="Wilson R.K."/>
            <person name="Batzer M.A."/>
            <person name="Bustamante C.D."/>
            <person name="Eichler E.E."/>
            <person name="Hahn M.W."/>
            <person name="Hardison R.C."/>
            <person name="Makova K.D."/>
            <person name="Miller W."/>
            <person name="Milosavljevic A."/>
            <person name="Palermo R.E."/>
            <person name="Siepel A."/>
            <person name="Sikela J.M."/>
            <person name="Attaway T."/>
            <person name="Bell S."/>
            <person name="Bernard K.E."/>
            <person name="Buhay C.J."/>
            <person name="Chandrabose M.N."/>
            <person name="Dao M."/>
            <person name="Davis C."/>
            <person name="Delehaunty K.D."/>
            <person name="Ding Y."/>
            <person name="Dinh H.H."/>
            <person name="Dugan-Rocha S."/>
            <person name="Fulton L.A."/>
            <person name="Gabisi R.A."/>
            <person name="Garner T.T."/>
            <person name="Godfrey J."/>
            <person name="Hawes A.C."/>
            <person name="Hernandez J."/>
            <person name="Hines S."/>
            <person name="Holder M."/>
            <person name="Hume J."/>
            <person name="Jhangiani S.N."/>
            <person name="Joshi V."/>
            <person name="Khan Z.M."/>
            <person name="Kirkness E.F."/>
            <person name="Cree A."/>
            <person name="Fowler R.G."/>
            <person name="Lee S."/>
            <person name="Lewis L.R."/>
            <person name="Li Z."/>
            <person name="Liu Y.-S."/>
            <person name="Moore S.M."/>
            <person name="Muzny D."/>
            <person name="Nazareth L.V."/>
            <person name="Ngo D.N."/>
            <person name="Okwuonu G.O."/>
            <person name="Pai G."/>
            <person name="Parker D."/>
            <person name="Paul H.A."/>
            <person name="Pfannkoch C."/>
            <person name="Pohl C.S."/>
            <person name="Rogers Y.-H.C."/>
            <person name="Ruiz S.J."/>
            <person name="Sabo A."/>
            <person name="Santibanez J."/>
            <person name="Schneider B.W."/>
            <person name="Smith S.M."/>
            <person name="Sodergren E."/>
            <person name="Svatek A.F."/>
            <person name="Utterback T.R."/>
            <person name="Vattathil S."/>
            <person name="Warren W."/>
            <person name="White C.S."/>
            <person name="Chinwalla A.T."/>
            <person name="Feng Y."/>
            <person name="Halpern A.L."/>
            <person name="Hillier L.W."/>
            <person name="Huang X."/>
            <person name="Minx P."/>
            <person name="Nelson J.O."/>
            <person name="Pepin K.H."/>
            <person name="Qin X."/>
            <person name="Sutton G.G."/>
            <person name="Venter E."/>
            <person name="Walenz B.P."/>
            <person name="Wallis J.W."/>
            <person name="Worley K.C."/>
            <person name="Yang S.-P."/>
            <person name="Jones S.M."/>
            <person name="Marra M.A."/>
            <person name="Rocchi M."/>
            <person name="Schein J.E."/>
            <person name="Baertsch R."/>
            <person name="Clarke L."/>
            <person name="Csuros M."/>
            <person name="Glasscock J."/>
            <person name="Harris R.A."/>
            <person name="Havlak P."/>
            <person name="Jackson A.R."/>
            <person name="Jiang H."/>
            <person name="Liu Y."/>
            <person name="Messina D.N."/>
            <person name="Shen Y."/>
            <person name="Song H.X.-Z."/>
            <person name="Wylie T."/>
            <person name="Zhang L."/>
            <person name="Birney E."/>
            <person name="Han K."/>
            <person name="Konkel M.K."/>
            <person name="Lee J."/>
            <person name="Smit A.F.A."/>
            <person name="Ullmer B."/>
            <person name="Wang H."/>
            <person name="Xing J."/>
            <person name="Burhans R."/>
            <person name="Cheng Z."/>
            <person name="Karro J.E."/>
            <person name="Ma J."/>
            <person name="Raney B."/>
            <person name="She X."/>
            <person name="Cox M.J."/>
            <person name="Demuth J.P."/>
            <person name="Dumas L.J."/>
            <person name="Han S.-G."/>
            <person name="Hopkins J."/>
            <person name="Karimpour-Fard A."/>
            <person name="Kim Y.H."/>
            <person name="Pollack J.R."/>
            <person name="Vinar T."/>
            <person name="Addo-Quaye C."/>
            <person name="Degenhardt J."/>
            <person name="Denby A."/>
            <person name="Hubisz M.J."/>
            <person name="Indap A."/>
            <person name="Kosiol C."/>
            <person name="Lahn B.T."/>
            <person name="Lawson H.A."/>
            <person name="Marklein A."/>
            <person name="Nielsen R."/>
            <person name="Vallender E.J."/>
            <person name="Clark A.G."/>
            <person name="Ferguson B."/>
            <person name="Hernandez R.D."/>
            <person name="Hirani K."/>
            <person name="Kehrer-Sawatzki H."/>
            <person name="Kolb J."/>
            <person name="Patil S."/>
            <person name="Pu L.-L."/>
            <person name="Ren Y."/>
            <person name="Smith D.G."/>
            <person name="Wheeler D.A."/>
            <person name="Schenck I."/>
            <person name="Ball E.V."/>
            <person name="Chen R."/>
            <person name="Cooper D.N."/>
            <person name="Giardine B."/>
            <person name="Hsu F."/>
            <person name="Kent W.J."/>
            <person name="Lesk A."/>
            <person name="Nelson D.L."/>
            <person name="O'brien W.E."/>
            <person name="Pruefer K."/>
            <person name="Stenson P.D."/>
            <person name="Wallace J.C."/>
            <person name="Ke H."/>
            <person name="Liu X.-M."/>
            <person name="Wang P."/>
            <person name="Xiang A.P."/>
            <person name="Yang F."/>
            <person name="Barber G.P."/>
            <person name="Haussler D."/>
            <person name="Karolchik D."/>
            <person name="Kern A.D."/>
            <person name="Kuhn R.M."/>
            <person name="Smith K.E."/>
            <person name="Zwieg A.S."/>
        </authorList>
    </citation>
    <scope>NUCLEOTIDE SEQUENCE [LARGE SCALE GENOMIC DNA]</scope>
    <source>
        <strain evidence="2">17573</strain>
    </source>
</reference>
<dbReference type="VEuPathDB" id="HostDB:ENSMMUG00000056946"/>
<protein>
    <submittedName>
        <fullName evidence="1">Uncharacterized protein</fullName>
    </submittedName>
</protein>